<keyword evidence="3" id="KW-0596">Phosphopantetheine</keyword>
<dbReference type="PROSITE" id="PS00455">
    <property type="entry name" value="AMP_BINDING"/>
    <property type="match status" value="2"/>
</dbReference>
<dbReference type="InterPro" id="IPR025110">
    <property type="entry name" value="AMP-bd_C"/>
</dbReference>
<dbReference type="FunFam" id="3.40.50.12780:FF:000012">
    <property type="entry name" value="Non-ribosomal peptide synthetase"/>
    <property type="match status" value="2"/>
</dbReference>
<comment type="similarity">
    <text evidence="2">Belongs to the ATP-dependent AMP-binding enzyme family.</text>
</comment>
<keyword evidence="7" id="KW-0436">Ligase</keyword>
<dbReference type="FunFam" id="3.40.50.980:FF:000001">
    <property type="entry name" value="Non-ribosomal peptide synthetase"/>
    <property type="match status" value="2"/>
</dbReference>
<dbReference type="InterPro" id="IPR000873">
    <property type="entry name" value="AMP-dep_synth/lig_dom"/>
</dbReference>
<protein>
    <submittedName>
        <fullName evidence="7">Long-chain-fatty-acid--CoA ligase</fullName>
    </submittedName>
</protein>
<dbReference type="InterPro" id="IPR001242">
    <property type="entry name" value="Condensation_dom"/>
</dbReference>
<dbReference type="SMART" id="SM00824">
    <property type="entry name" value="PKS_TE"/>
    <property type="match status" value="1"/>
</dbReference>
<dbReference type="InterPro" id="IPR023213">
    <property type="entry name" value="CAT-like_dom_sf"/>
</dbReference>
<evidence type="ECO:0000256" key="4">
    <source>
        <dbReference type="ARBA" id="ARBA00022553"/>
    </source>
</evidence>
<keyword evidence="8" id="KW-1185">Reference proteome</keyword>
<dbReference type="FunFam" id="2.30.38.10:FF:000001">
    <property type="entry name" value="Non-ribosomal peptide synthetase PvdI"/>
    <property type="match status" value="2"/>
</dbReference>
<dbReference type="Gene3D" id="1.10.1200.10">
    <property type="entry name" value="ACP-like"/>
    <property type="match status" value="2"/>
</dbReference>
<dbReference type="PANTHER" id="PTHR45527:SF1">
    <property type="entry name" value="FATTY ACID SYNTHASE"/>
    <property type="match status" value="1"/>
</dbReference>
<feature type="region of interest" description="Disordered" evidence="5">
    <location>
        <begin position="14"/>
        <end position="36"/>
    </location>
</feature>
<dbReference type="SUPFAM" id="SSF52777">
    <property type="entry name" value="CoA-dependent acyltransferases"/>
    <property type="match status" value="4"/>
</dbReference>
<dbReference type="InterPro" id="IPR010071">
    <property type="entry name" value="AA_adenyl_dom"/>
</dbReference>
<dbReference type="CDD" id="cd05930">
    <property type="entry name" value="A_NRPS"/>
    <property type="match status" value="2"/>
</dbReference>
<dbReference type="SUPFAM" id="SSF53474">
    <property type="entry name" value="alpha/beta-Hydrolases"/>
    <property type="match status" value="1"/>
</dbReference>
<dbReference type="eggNOG" id="COG1020">
    <property type="taxonomic scope" value="Bacteria"/>
</dbReference>
<dbReference type="Gene3D" id="2.30.38.10">
    <property type="entry name" value="Luciferase, Domain 3"/>
    <property type="match status" value="2"/>
</dbReference>
<evidence type="ECO:0000256" key="1">
    <source>
        <dbReference type="ARBA" id="ARBA00001957"/>
    </source>
</evidence>
<dbReference type="Gene3D" id="3.30.559.10">
    <property type="entry name" value="Chloramphenicol acetyltransferase-like domain"/>
    <property type="match status" value="2"/>
</dbReference>
<dbReference type="GO" id="GO:0043041">
    <property type="term" value="P:amino acid activation for nonribosomal peptide biosynthetic process"/>
    <property type="evidence" value="ECO:0007669"/>
    <property type="project" value="TreeGrafter"/>
</dbReference>
<dbReference type="GO" id="GO:0016874">
    <property type="term" value="F:ligase activity"/>
    <property type="evidence" value="ECO:0007669"/>
    <property type="project" value="UniProtKB-KW"/>
</dbReference>
<proteinExistence type="inferred from homology"/>
<dbReference type="Gene3D" id="3.40.50.1820">
    <property type="entry name" value="alpha/beta hydrolase"/>
    <property type="match status" value="1"/>
</dbReference>
<comment type="caution">
    <text evidence="7">The sequence shown here is derived from an EMBL/GenBank/DDBJ whole genome shotgun (WGS) entry which is preliminary data.</text>
</comment>
<feature type="domain" description="Carrier" evidence="6">
    <location>
        <begin position="1001"/>
        <end position="1076"/>
    </location>
</feature>
<dbReference type="FunFam" id="1.10.1200.10:FF:000005">
    <property type="entry name" value="Nonribosomal peptide synthetase 1"/>
    <property type="match status" value="2"/>
</dbReference>
<dbReference type="Proteomes" id="UP000011682">
    <property type="component" value="Unassembled WGS sequence"/>
</dbReference>
<evidence type="ECO:0000259" key="6">
    <source>
        <dbReference type="PROSITE" id="PS50075"/>
    </source>
</evidence>
<dbReference type="NCBIfam" id="TIGR01733">
    <property type="entry name" value="AA-adenyl-dom"/>
    <property type="match status" value="2"/>
</dbReference>
<dbReference type="InterPro" id="IPR009081">
    <property type="entry name" value="PP-bd_ACP"/>
</dbReference>
<dbReference type="Pfam" id="PF00501">
    <property type="entry name" value="AMP-binding"/>
    <property type="match status" value="2"/>
</dbReference>
<dbReference type="Pfam" id="PF00975">
    <property type="entry name" value="Thioesterase"/>
    <property type="match status" value="1"/>
</dbReference>
<dbReference type="Gene3D" id="3.30.300.30">
    <property type="match status" value="2"/>
</dbReference>
<evidence type="ECO:0000256" key="3">
    <source>
        <dbReference type="ARBA" id="ARBA00022450"/>
    </source>
</evidence>
<dbReference type="Pfam" id="PF00668">
    <property type="entry name" value="Condensation"/>
    <property type="match status" value="2"/>
</dbReference>
<dbReference type="InterPro" id="IPR045851">
    <property type="entry name" value="AMP-bd_C_sf"/>
</dbReference>
<dbReference type="GO" id="GO:0005829">
    <property type="term" value="C:cytosol"/>
    <property type="evidence" value="ECO:0007669"/>
    <property type="project" value="TreeGrafter"/>
</dbReference>
<dbReference type="PROSITE" id="PS50075">
    <property type="entry name" value="CARRIER"/>
    <property type="match status" value="2"/>
</dbReference>
<dbReference type="Gene3D" id="3.30.559.30">
    <property type="entry name" value="Nonribosomal peptide synthetase, condensation domain"/>
    <property type="match status" value="2"/>
</dbReference>
<evidence type="ECO:0000313" key="8">
    <source>
        <dbReference type="Proteomes" id="UP000011682"/>
    </source>
</evidence>
<evidence type="ECO:0000256" key="2">
    <source>
        <dbReference type="ARBA" id="ARBA00006432"/>
    </source>
</evidence>
<dbReference type="FunFam" id="3.30.300.30:FF:000010">
    <property type="entry name" value="Enterobactin synthetase component F"/>
    <property type="match status" value="2"/>
</dbReference>
<dbReference type="InterPro" id="IPR001031">
    <property type="entry name" value="Thioesterase"/>
</dbReference>
<dbReference type="InterPro" id="IPR029058">
    <property type="entry name" value="AB_hydrolase_fold"/>
</dbReference>
<dbReference type="NCBIfam" id="NF003417">
    <property type="entry name" value="PRK04813.1"/>
    <property type="match status" value="2"/>
</dbReference>
<comment type="cofactor">
    <cofactor evidence="1">
        <name>pantetheine 4'-phosphate</name>
        <dbReference type="ChEBI" id="CHEBI:47942"/>
    </cofactor>
</comment>
<dbReference type="Gene3D" id="3.40.50.980">
    <property type="match status" value="4"/>
</dbReference>
<dbReference type="Pfam" id="PF00550">
    <property type="entry name" value="PP-binding"/>
    <property type="match status" value="2"/>
</dbReference>
<feature type="domain" description="Carrier" evidence="6">
    <location>
        <begin position="2058"/>
        <end position="2133"/>
    </location>
</feature>
<dbReference type="SMART" id="SM00823">
    <property type="entry name" value="PKS_PP"/>
    <property type="match status" value="2"/>
</dbReference>
<feature type="compositionally biased region" description="Low complexity" evidence="5">
    <location>
        <begin position="25"/>
        <end position="36"/>
    </location>
</feature>
<dbReference type="FunFam" id="3.30.559.10:FF:000012">
    <property type="entry name" value="Non-ribosomal peptide synthetase"/>
    <property type="match status" value="2"/>
</dbReference>
<accession>S9QL87</accession>
<dbReference type="SUPFAM" id="SSF47336">
    <property type="entry name" value="ACP-like"/>
    <property type="match status" value="2"/>
</dbReference>
<dbReference type="EMBL" id="ANAH02000064">
    <property type="protein sequence ID" value="EPX57243.1"/>
    <property type="molecule type" value="Genomic_DNA"/>
</dbReference>
<keyword evidence="4" id="KW-0597">Phosphoprotein</keyword>
<name>S9QL87_CYSF2</name>
<dbReference type="SUPFAM" id="SSF56801">
    <property type="entry name" value="Acetyl-CoA synthetase-like"/>
    <property type="match status" value="2"/>
</dbReference>
<gene>
    <name evidence="7" type="ORF">D187_006997</name>
</gene>
<dbReference type="InterPro" id="IPR036736">
    <property type="entry name" value="ACP-like_sf"/>
</dbReference>
<dbReference type="GO" id="GO:0044550">
    <property type="term" value="P:secondary metabolite biosynthetic process"/>
    <property type="evidence" value="ECO:0007669"/>
    <property type="project" value="UniProtKB-ARBA"/>
</dbReference>
<sequence length="2407" mass="266897">MSELNRKKLLEKMMQQRRASKQAAPGALLPRSGSSSPLPLSFAQQRLWFLEQLEPGNTAYNVPAAVRLTGELDVRALEKALHGVVRRHEALRTTFDAHEGKPFQVIHPELLVPLPLSDWSGWGREEQERALREARREESARPFDLVRGPLVRARLLRLGERVHVLLYTLHHIISDGWSVGVLVREMAALYQEQRTGRPAQLAPLPVQYADYALWQQSQLSGQALEEALAHWTKRLAGAPRVLELPTDRKRPAVQTHRGARQEVRLSAELTQALQGVCRQQGATLFMGLLAVFQLLLSRYARQEDVVVGTPTAHRPRMETEGLIGFFVNTLVLRTDLSGAPSFRGLLERVKEVALDAFSHQDVPFEKLVERLQPERDTSVSPLFQVMFALQNTPEGQLQVEGLTLREVEGSESQTAQFDLTLALTEVNGALQGAFEFNTDLFEQESIARMARHFQALLKAAVQQPDKSITALPLVDEQQRREILEGWNGTERELPRAPFIHEWVMQQAEHTPDKPAVMFEEQSLTFRELRAGVRRVAAALQARGVGPEVTVGLVVERSVEAVVGLLGVLEAGGSYVPMDPAAPQERLAYMMGDSQTRLLLTQHRLKPRLSFFAGEVLCLDVPEDFPEADFTPPVLHGHSSAYVIYTSGSTGQPKGVQVSHANVLNSTFARRHSYPMAPECYLMLSPFTFDSSVCGIFWTLANGGTLVLPPDALRESASEIPRLIERHRATHLSFTPSLYSAVLELATPEQLRSLRLIIVGSEASPPALLERHARLAPQALLFNEYGPTESTVWSTRHPCVPDPKATTVPIGSPPSNMRAYILDRHLQLVPPGIPGELYIAGDNLARGYLRKPGLTAERFLPDPFARQPGARMYRTGDLARWRTDGVIEFHGRVDHQVKIRGFRIELGEIEEVLTGHPGLVETVVLAREDRPGDKQLVAYVVPAAQPGASAEELRAFLRTKLPEYMVPAFFVTLEALPLTSNGKVDWRALPAPEAGSSESYVAPRDELEEKLTSIWAQLLHLERVGVRDRFFELGGHSLLATQLHTRIRQTFGVELPLRALFESSTVETQAQRVAAVLPSARAALSPILSASREGMLPLSFAQQRLWFLEQLEPGNTAYNMPAAVRLTGELDAAALEKALHGVVRRHEALRTTFDSLEGKPFQVIHPELLVPLPLSDWSGLSAEDKEQALRTARREEASRPFDLMRGPLVRARLLRLGEREHVLLYTLHHIISDGWSVGVLVREMAALYQEQRTGHPAQLAPLPVQYADYALWQQSQLSGQALEEALAHWTKRLAGAPRVLELPTDRKRPAVQTHRGARQDIRLSAELTQELQGVCRQQGATLFMGLLAVFQLLLSRYARQEDVVVGTPTAHRPRMETEGLIGFFVNTLVLRTDLSGAPSFRGLLERVKEVALDAFSHQDVPFEKLVERLQPERDTSVSPLFQVMFALQNTPEEQLQVEGLTLREVEGSESQTAQFDLTLALTEVDGALQGSFEFNTDLFEQESIARMARHFQALLQAAVKQPERPITALPLVDEQEQREILEGWNATERELPRAPFIHEWVMQQAERTPDKPAVVFEEQSLTFRELRAGARRVAAALQARGVGPEVTVGLVVERSVEGVVGLLGVLEAGGSYVPMDPALPQERLAYMMGDSQTRLLLTQRALKPRLSFFAGEVLCLDVPEDFPEADFTSPALDGRHGAYVIYTSGSTGQPKGVQVSHASVLNSTFARHIAFPTRPESYLMLAPFSFDPSVCGIFWTLINGGTLVLPPDALRESASEIPRLIERHRISHLSFTPSLYSAVLELASPEQLRSLRLIIVASEASPPALLERHARVVPQALLFNEYGPTESTVWCTVHPCVPDPKATTVPIGRPISNMRAYILDRHLQLVPPGVPGELYISGDNLARGYLRKPGLTAERFLPDPFARQPGARMYRTGDLARWRTDGVIEFNGRVDHQVKIRGFRIELGEIEEVLTGHPALVETVVLAREDRPGDKQLVAYVVPAARPGPSVEEMRAFLRTKLPEYMVPTFFVTLEALPLTANGKVDWRVLPPPEAPRRQEQVAPRNEREAAVARVFAEVLGLPRVGVTETFFELGGHSLSAVRVFAALRDTLGIQLPLKAIFEAPTVEALARRIERPVSPKGGALVTLREGGHKAPFFAVHPIGGSVFCYAELARSLDPQRPFLALQARGLEGEAPPRERIEEMAAAYVEEIRRVRPLGPYLLGGWSLGGVVAFEMAQQFLRAGEPVALVLIDSYLSSTPSEEASSAELLTGFLQDVTALEGRSVDAWAPGDVSRVEELAPVLEAVGVDAQRGRSLFEVFRAHARALDQYVARPYPGTLFLLRSTDDPDAAMEETWKRLAQGEVRASTLETHHYGLLRAPHVQRLAAWLRACLDEAEQEAGVARSSGRAAGA</sequence>
<dbReference type="InterPro" id="IPR020802">
    <property type="entry name" value="TesA-like"/>
</dbReference>
<reference evidence="7" key="1">
    <citation type="submission" date="2013-05" db="EMBL/GenBank/DDBJ databases">
        <title>Genome assembly of Cystobacter fuscus DSM 2262.</title>
        <authorList>
            <person name="Sharma G."/>
            <person name="Khatri I."/>
            <person name="Kaur C."/>
            <person name="Mayilraj S."/>
            <person name="Subramanian S."/>
        </authorList>
    </citation>
    <scope>NUCLEOTIDE SEQUENCE [LARGE SCALE GENOMIC DNA]</scope>
    <source>
        <strain evidence="7">DSM 2262</strain>
    </source>
</reference>
<evidence type="ECO:0000313" key="7">
    <source>
        <dbReference type="EMBL" id="EPX57243.1"/>
    </source>
</evidence>
<dbReference type="InterPro" id="IPR020845">
    <property type="entry name" value="AMP-binding_CS"/>
</dbReference>
<dbReference type="PANTHER" id="PTHR45527">
    <property type="entry name" value="NONRIBOSOMAL PEPTIDE SYNTHETASE"/>
    <property type="match status" value="1"/>
</dbReference>
<organism evidence="7 8">
    <name type="scientific">Cystobacter fuscus (strain ATCC 25194 / DSM 2262 / NBRC 100088 / M29)</name>
    <dbReference type="NCBI Taxonomy" id="1242864"/>
    <lineage>
        <taxon>Bacteria</taxon>
        <taxon>Pseudomonadati</taxon>
        <taxon>Myxococcota</taxon>
        <taxon>Myxococcia</taxon>
        <taxon>Myxococcales</taxon>
        <taxon>Cystobacterineae</taxon>
        <taxon>Archangiaceae</taxon>
        <taxon>Cystobacter</taxon>
    </lineage>
</organism>
<dbReference type="RefSeq" id="WP_002631549.1">
    <property type="nucleotide sequence ID" value="NZ_ANAH02000064.1"/>
</dbReference>
<dbReference type="Pfam" id="PF13193">
    <property type="entry name" value="AMP-binding_C"/>
    <property type="match status" value="2"/>
</dbReference>
<dbReference type="CDD" id="cd19531">
    <property type="entry name" value="LCL_NRPS-like"/>
    <property type="match status" value="2"/>
</dbReference>
<dbReference type="InterPro" id="IPR020806">
    <property type="entry name" value="PKS_PP-bd"/>
</dbReference>
<dbReference type="GO" id="GO:0031177">
    <property type="term" value="F:phosphopantetheine binding"/>
    <property type="evidence" value="ECO:0007669"/>
    <property type="project" value="InterPro"/>
</dbReference>
<evidence type="ECO:0000256" key="5">
    <source>
        <dbReference type="SAM" id="MobiDB-lite"/>
    </source>
</evidence>